<evidence type="ECO:0000256" key="1">
    <source>
        <dbReference type="SAM" id="MobiDB-lite"/>
    </source>
</evidence>
<feature type="compositionally biased region" description="Basic and acidic residues" evidence="1">
    <location>
        <begin position="1"/>
        <end position="10"/>
    </location>
</feature>
<reference evidence="2 3" key="1">
    <citation type="submission" date="2016-06" db="EMBL/GenBank/DDBJ databases">
        <authorList>
            <person name="Sutton G."/>
            <person name="Brinkac L."/>
            <person name="Sanka R."/>
            <person name="Adams M."/>
            <person name="Lau E."/>
            <person name="Garcia-Basteiro A."/>
            <person name="Lopez-Varela E."/>
            <person name="Palencia S."/>
        </authorList>
    </citation>
    <scope>NUCLEOTIDE SEQUENCE [LARGE SCALE GENOMIC DNA]</scope>
    <source>
        <strain evidence="2 3">1164983.0</strain>
    </source>
</reference>
<protein>
    <submittedName>
        <fullName evidence="2">Uncharacterized protein</fullName>
    </submittedName>
</protein>
<organism evidence="2 3">
    <name type="scientific">Mycobacterium colombiense</name>
    <dbReference type="NCBI Taxonomy" id="339268"/>
    <lineage>
        <taxon>Bacteria</taxon>
        <taxon>Bacillati</taxon>
        <taxon>Actinomycetota</taxon>
        <taxon>Actinomycetes</taxon>
        <taxon>Mycobacteriales</taxon>
        <taxon>Mycobacteriaceae</taxon>
        <taxon>Mycobacterium</taxon>
        <taxon>Mycobacterium avium complex (MAC)</taxon>
    </lineage>
</organism>
<feature type="region of interest" description="Disordered" evidence="1">
    <location>
        <begin position="1"/>
        <end position="26"/>
    </location>
</feature>
<dbReference type="AlphaFoldDB" id="A0A853M8L6"/>
<comment type="caution">
    <text evidence="2">The sequence shown here is derived from an EMBL/GenBank/DDBJ whole genome shotgun (WGS) entry which is preliminary data.</text>
</comment>
<name>A0A853M8L6_9MYCO</name>
<dbReference type="EMBL" id="LZLG01000023">
    <property type="protein sequence ID" value="OBJ63420.1"/>
    <property type="molecule type" value="Genomic_DNA"/>
</dbReference>
<dbReference type="Proteomes" id="UP000093894">
    <property type="component" value="Unassembled WGS sequence"/>
</dbReference>
<sequence length="155" mass="17403">MTKVCDETKSAQKGNEAMSMPDMETQGPFHMDPAVVVWTLVRELLEQQRSLVQLEQTLDAVKAQHANNYDEVVSLTYDLKNLSDLVALRRLWYSKGLPSMLAKLSVALEAHETFGDQELSIDDPVDAGLWRSKYFVAVNDLSVTPPRNPPRISEA</sequence>
<evidence type="ECO:0000313" key="3">
    <source>
        <dbReference type="Proteomes" id="UP000093894"/>
    </source>
</evidence>
<proteinExistence type="predicted"/>
<accession>A0A853M8L6</accession>
<evidence type="ECO:0000313" key="2">
    <source>
        <dbReference type="EMBL" id="OBJ63420.1"/>
    </source>
</evidence>
<gene>
    <name evidence="2" type="ORF">A5628_23635</name>
</gene>